<evidence type="ECO:0000256" key="7">
    <source>
        <dbReference type="ARBA" id="ARBA00023136"/>
    </source>
</evidence>
<comment type="similarity">
    <text evidence="4">Belongs to the CDIP1/LITAF family.</text>
</comment>
<evidence type="ECO:0000256" key="3">
    <source>
        <dbReference type="ARBA" id="ARBA00004630"/>
    </source>
</evidence>
<dbReference type="Bgee" id="ENSORLG00000026107">
    <property type="expression patterns" value="Expressed in gastrula and 9 other cell types or tissues"/>
</dbReference>
<dbReference type="Pfam" id="PF10601">
    <property type="entry name" value="zf-LITAF-like"/>
    <property type="match status" value="1"/>
</dbReference>
<dbReference type="InterPro" id="IPR037519">
    <property type="entry name" value="LITAF_fam"/>
</dbReference>
<keyword evidence="7 8" id="KW-0472">Membrane</keyword>
<protein>
    <submittedName>
        <fullName evidence="10">Si:ch211-157c3.4</fullName>
    </submittedName>
</protein>
<feature type="transmembrane region" description="Helical" evidence="8">
    <location>
        <begin position="107"/>
        <end position="130"/>
    </location>
</feature>
<keyword evidence="6" id="KW-0862">Zinc</keyword>
<dbReference type="SMART" id="SM00714">
    <property type="entry name" value="LITAF"/>
    <property type="match status" value="1"/>
</dbReference>
<keyword evidence="11" id="KW-1185">Reference proteome</keyword>
<evidence type="ECO:0000313" key="11">
    <source>
        <dbReference type="Proteomes" id="UP000001038"/>
    </source>
</evidence>
<evidence type="ECO:0000256" key="2">
    <source>
        <dbReference type="ARBA" id="ARBA00004414"/>
    </source>
</evidence>
<evidence type="ECO:0000259" key="9">
    <source>
        <dbReference type="PROSITE" id="PS51837"/>
    </source>
</evidence>
<dbReference type="AlphaFoldDB" id="A0A3B3H7V8"/>
<dbReference type="GO" id="GO:0005634">
    <property type="term" value="C:nucleus"/>
    <property type="evidence" value="ECO:0000318"/>
    <property type="project" value="GO_Central"/>
</dbReference>
<accession>A0A3B3H7V8</accession>
<evidence type="ECO:0000313" key="10">
    <source>
        <dbReference type="Ensembl" id="ENSORLP00000028014.1"/>
    </source>
</evidence>
<dbReference type="GO" id="GO:0098560">
    <property type="term" value="C:cytoplasmic side of late endosome membrane"/>
    <property type="evidence" value="ECO:0000318"/>
    <property type="project" value="GO_Central"/>
</dbReference>
<dbReference type="GO" id="GO:0008270">
    <property type="term" value="F:zinc ion binding"/>
    <property type="evidence" value="ECO:0000318"/>
    <property type="project" value="GO_Central"/>
</dbReference>
<evidence type="ECO:0000256" key="5">
    <source>
        <dbReference type="ARBA" id="ARBA00022723"/>
    </source>
</evidence>
<dbReference type="PANTHER" id="PTHR23292:SF28">
    <property type="entry name" value="LIPOPOLYSACCHARIDE-INDUCED TUMOR NECROSIS FACTOR-ALPHA FACTOR-LIKE"/>
    <property type="match status" value="1"/>
</dbReference>
<dbReference type="GO" id="GO:0098574">
    <property type="term" value="C:cytoplasmic side of lysosomal membrane"/>
    <property type="evidence" value="ECO:0000318"/>
    <property type="project" value="GO_Central"/>
</dbReference>
<reference evidence="10" key="2">
    <citation type="submission" date="2025-08" db="UniProtKB">
        <authorList>
            <consortium name="Ensembl"/>
        </authorList>
    </citation>
    <scope>IDENTIFICATION</scope>
    <source>
        <strain evidence="10">Hd-rR</strain>
    </source>
</reference>
<organism evidence="10 11">
    <name type="scientific">Oryzias latipes</name>
    <name type="common">Japanese rice fish</name>
    <name type="synonym">Japanese killifish</name>
    <dbReference type="NCBI Taxonomy" id="8090"/>
    <lineage>
        <taxon>Eukaryota</taxon>
        <taxon>Metazoa</taxon>
        <taxon>Chordata</taxon>
        <taxon>Craniata</taxon>
        <taxon>Vertebrata</taxon>
        <taxon>Euteleostomi</taxon>
        <taxon>Actinopterygii</taxon>
        <taxon>Neopterygii</taxon>
        <taxon>Teleostei</taxon>
        <taxon>Neoteleostei</taxon>
        <taxon>Acanthomorphata</taxon>
        <taxon>Ovalentaria</taxon>
        <taxon>Atherinomorphae</taxon>
        <taxon>Beloniformes</taxon>
        <taxon>Adrianichthyidae</taxon>
        <taxon>Oryziinae</taxon>
        <taxon>Oryzias</taxon>
    </lineage>
</organism>
<feature type="domain" description="LITAF" evidence="9">
    <location>
        <begin position="69"/>
        <end position="153"/>
    </location>
</feature>
<dbReference type="PANTHER" id="PTHR23292">
    <property type="entry name" value="LIPOPOLYSACCHARIDE-INDUCED TUMOR NECROSIS FACTOR-ALPHA FACTOR"/>
    <property type="match status" value="1"/>
</dbReference>
<dbReference type="Ensembl" id="ENSORLT00000042833.1">
    <property type="protein sequence ID" value="ENSORLP00000028014.1"/>
    <property type="gene ID" value="ENSORLG00000026107.1"/>
</dbReference>
<evidence type="ECO:0000256" key="6">
    <source>
        <dbReference type="ARBA" id="ARBA00022833"/>
    </source>
</evidence>
<evidence type="ECO:0000256" key="8">
    <source>
        <dbReference type="SAM" id="Phobius"/>
    </source>
</evidence>
<comment type="subcellular location">
    <subcellularLocation>
        <location evidence="1">Endosome membrane</location>
        <topology evidence="1">Peripheral membrane protein</topology>
        <orientation evidence="1">Cytoplasmic side</orientation>
    </subcellularLocation>
    <subcellularLocation>
        <location evidence="2">Late endosome membrane</location>
    </subcellularLocation>
    <subcellularLocation>
        <location evidence="3">Lysosome membrane</location>
        <topology evidence="3">Peripheral membrane protein</topology>
        <orientation evidence="3">Cytoplasmic side</orientation>
    </subcellularLocation>
</comment>
<dbReference type="GeneTree" id="ENSGT00940000155366"/>
<keyword evidence="5" id="KW-0479">Metal-binding</keyword>
<sequence length="157" mass="17476">MSTPHSPMFHQSLNRNLNLQSSATNTVRSKACVASVSKNVPLSLSLSVFLLGFTTTKEISGSHLEAEKGNKNYAKYDVGLGRSPGMTNCPKCERQVETVVDYKAGTYAWLMCLLFICCGLILLCCLIPFFMNSFKDVYHSCPNCHKILHIEKKKCCE</sequence>
<evidence type="ECO:0000256" key="1">
    <source>
        <dbReference type="ARBA" id="ARBA00004125"/>
    </source>
</evidence>
<evidence type="ECO:0000256" key="4">
    <source>
        <dbReference type="ARBA" id="ARBA00005975"/>
    </source>
</evidence>
<keyword evidence="8" id="KW-0812">Transmembrane</keyword>
<proteinExistence type="inferred from homology"/>
<reference evidence="10" key="3">
    <citation type="submission" date="2025-09" db="UniProtKB">
        <authorList>
            <consortium name="Ensembl"/>
        </authorList>
    </citation>
    <scope>IDENTIFICATION</scope>
    <source>
        <strain evidence="10">Hd-rR</strain>
    </source>
</reference>
<keyword evidence="8" id="KW-1133">Transmembrane helix</keyword>
<dbReference type="InParanoid" id="A0A3B3H7V8"/>
<reference evidence="10 11" key="1">
    <citation type="journal article" date="2007" name="Nature">
        <title>The medaka draft genome and insights into vertebrate genome evolution.</title>
        <authorList>
            <person name="Kasahara M."/>
            <person name="Naruse K."/>
            <person name="Sasaki S."/>
            <person name="Nakatani Y."/>
            <person name="Qu W."/>
            <person name="Ahsan B."/>
            <person name="Yamada T."/>
            <person name="Nagayasu Y."/>
            <person name="Doi K."/>
            <person name="Kasai Y."/>
            <person name="Jindo T."/>
            <person name="Kobayashi D."/>
            <person name="Shimada A."/>
            <person name="Toyoda A."/>
            <person name="Kuroki Y."/>
            <person name="Fujiyama A."/>
            <person name="Sasaki T."/>
            <person name="Shimizu A."/>
            <person name="Asakawa S."/>
            <person name="Shimizu N."/>
            <person name="Hashimoto S."/>
            <person name="Yang J."/>
            <person name="Lee Y."/>
            <person name="Matsushima K."/>
            <person name="Sugano S."/>
            <person name="Sakaizumi M."/>
            <person name="Narita T."/>
            <person name="Ohishi K."/>
            <person name="Haga S."/>
            <person name="Ohta F."/>
            <person name="Nomoto H."/>
            <person name="Nogata K."/>
            <person name="Morishita T."/>
            <person name="Endo T."/>
            <person name="Shin-I T."/>
            <person name="Takeda H."/>
            <person name="Morishita S."/>
            <person name="Kohara Y."/>
        </authorList>
    </citation>
    <scope>NUCLEOTIDE SEQUENCE [LARGE SCALE GENOMIC DNA]</scope>
    <source>
        <strain evidence="10 11">Hd-rR</strain>
    </source>
</reference>
<dbReference type="InterPro" id="IPR006629">
    <property type="entry name" value="LITAF"/>
</dbReference>
<gene>
    <name evidence="10" type="primary">litafd</name>
</gene>
<dbReference type="Proteomes" id="UP000001038">
    <property type="component" value="Chromosome 8"/>
</dbReference>
<dbReference type="PROSITE" id="PS51837">
    <property type="entry name" value="LITAF"/>
    <property type="match status" value="1"/>
</dbReference>
<name>A0A3B3H7V8_ORYLA</name>